<evidence type="ECO:0000313" key="3">
    <source>
        <dbReference type="EMBL" id="KRM12589.1"/>
    </source>
</evidence>
<dbReference type="RefSeq" id="WP_057823583.1">
    <property type="nucleotide sequence ID" value="NZ_AZFX01000013.1"/>
</dbReference>
<keyword evidence="1" id="KW-0378">Hydrolase</keyword>
<dbReference type="Gene3D" id="3.40.50.1820">
    <property type="entry name" value="alpha/beta hydrolase"/>
    <property type="match status" value="1"/>
</dbReference>
<dbReference type="GO" id="GO:0016787">
    <property type="term" value="F:hydrolase activity"/>
    <property type="evidence" value="ECO:0007669"/>
    <property type="project" value="UniProtKB-KW"/>
</dbReference>
<dbReference type="InterPro" id="IPR050300">
    <property type="entry name" value="GDXG_lipolytic_enzyme"/>
</dbReference>
<dbReference type="ESTHER" id="weipa-c5rbw8">
    <property type="family name" value="BD-FAE"/>
</dbReference>
<organism evidence="3 4">
    <name type="scientific">Lapidilactobacillus concavus DSM 17758</name>
    <dbReference type="NCBI Taxonomy" id="1423735"/>
    <lineage>
        <taxon>Bacteria</taxon>
        <taxon>Bacillati</taxon>
        <taxon>Bacillota</taxon>
        <taxon>Bacilli</taxon>
        <taxon>Lactobacillales</taxon>
        <taxon>Lactobacillaceae</taxon>
        <taxon>Lapidilactobacillus</taxon>
    </lineage>
</organism>
<gene>
    <name evidence="3" type="ORF">FC15_GL000293</name>
</gene>
<dbReference type="PANTHER" id="PTHR48081">
    <property type="entry name" value="AB HYDROLASE SUPERFAMILY PROTEIN C4A8.06C"/>
    <property type="match status" value="1"/>
</dbReference>
<keyword evidence="4" id="KW-1185">Reference proteome</keyword>
<evidence type="ECO:0000313" key="4">
    <source>
        <dbReference type="Proteomes" id="UP000051315"/>
    </source>
</evidence>
<dbReference type="InterPro" id="IPR013094">
    <property type="entry name" value="AB_hydrolase_3"/>
</dbReference>
<dbReference type="STRING" id="1423735.FC15_GL000293"/>
<protein>
    <submittedName>
        <fullName evidence="3">Esterase lipase</fullName>
    </submittedName>
</protein>
<dbReference type="InterPro" id="IPR029058">
    <property type="entry name" value="AB_hydrolase_fold"/>
</dbReference>
<evidence type="ECO:0000259" key="2">
    <source>
        <dbReference type="Pfam" id="PF07859"/>
    </source>
</evidence>
<dbReference type="Pfam" id="PF07859">
    <property type="entry name" value="Abhydrolase_3"/>
    <property type="match status" value="1"/>
</dbReference>
<reference evidence="3 4" key="1">
    <citation type="journal article" date="2015" name="Genome Announc.">
        <title>Expanding the biotechnology potential of lactobacilli through comparative genomics of 213 strains and associated genera.</title>
        <authorList>
            <person name="Sun Z."/>
            <person name="Harris H.M."/>
            <person name="McCann A."/>
            <person name="Guo C."/>
            <person name="Argimon S."/>
            <person name="Zhang W."/>
            <person name="Yang X."/>
            <person name="Jeffery I.B."/>
            <person name="Cooney J.C."/>
            <person name="Kagawa T.F."/>
            <person name="Liu W."/>
            <person name="Song Y."/>
            <person name="Salvetti E."/>
            <person name="Wrobel A."/>
            <person name="Rasinkangas P."/>
            <person name="Parkhill J."/>
            <person name="Rea M.C."/>
            <person name="O'Sullivan O."/>
            <person name="Ritari J."/>
            <person name="Douillard F.P."/>
            <person name="Paul Ross R."/>
            <person name="Yang R."/>
            <person name="Briner A.E."/>
            <person name="Felis G.E."/>
            <person name="de Vos W.M."/>
            <person name="Barrangou R."/>
            <person name="Klaenhammer T.R."/>
            <person name="Caufield P.W."/>
            <person name="Cui Y."/>
            <person name="Zhang H."/>
            <person name="O'Toole P.W."/>
        </authorList>
    </citation>
    <scope>NUCLEOTIDE SEQUENCE [LARGE SCALE GENOMIC DNA]</scope>
    <source>
        <strain evidence="3 4">DSM 17758</strain>
    </source>
</reference>
<sequence>MKVTQAVLDDIKRTTDQMRASDEKRDAGLPTEFPDVKRYDNISYGPAGEENLLDVYTPKDVTQSVPTIIDIHGGGNVYGSKELYQHYCLGWARHGFGVVNFNYRLAPQTIFLGALKDTALVAKWVADHGQDYHLDTNNVFIIGDSAGGTLAYQYLTAYANPKYRKALGLVSSGQLVVRGGALNSGFYFVKRPGAITPDSLMSAYFTPEMMQKYDQELHTENYVTPDFPPVFVMTANHDFLHDEGVRFDQFLLDHHLAHRFASFGTESDPREHVFQLNQRDAVAAKANQQQGEFFRSLFVEK</sequence>
<accession>A0A0R1W4R3</accession>
<dbReference type="AlphaFoldDB" id="A0A0R1W4R3"/>
<dbReference type="Proteomes" id="UP000051315">
    <property type="component" value="Unassembled WGS sequence"/>
</dbReference>
<comment type="caution">
    <text evidence="3">The sequence shown here is derived from an EMBL/GenBank/DDBJ whole genome shotgun (WGS) entry which is preliminary data.</text>
</comment>
<dbReference type="PATRIC" id="fig|1423735.3.peg.299"/>
<dbReference type="SUPFAM" id="SSF53474">
    <property type="entry name" value="alpha/beta-Hydrolases"/>
    <property type="match status" value="1"/>
</dbReference>
<proteinExistence type="predicted"/>
<evidence type="ECO:0000256" key="1">
    <source>
        <dbReference type="ARBA" id="ARBA00022801"/>
    </source>
</evidence>
<feature type="domain" description="Alpha/beta hydrolase fold-3" evidence="2">
    <location>
        <begin position="69"/>
        <end position="252"/>
    </location>
</feature>
<name>A0A0R1W4R3_9LACO</name>
<dbReference type="EMBL" id="AZFX01000013">
    <property type="protein sequence ID" value="KRM12589.1"/>
    <property type="molecule type" value="Genomic_DNA"/>
</dbReference>